<comment type="subunit">
    <text evidence="8">Monomer.</text>
</comment>
<gene>
    <name evidence="8" type="primary">mobA</name>
    <name evidence="10" type="ORF">GA0061101_105530</name>
</gene>
<comment type="subcellular location">
    <subcellularLocation>
        <location evidence="8">Cytoplasm</location>
    </subcellularLocation>
</comment>
<dbReference type="RefSeq" id="WP_037202477.1">
    <property type="nucleotide sequence ID" value="NZ_FMAF01000005.1"/>
</dbReference>
<sequence length="216" mass="23485">MSGFIANADDIPVVLLAGGRSSRMGVNKAFVLLGGESLLARISTRITQRQRKPVALNADPDWPDTLGLTLVPDGIPGKLGPLAGVLTAMRDTALRYPQVSHVATVPIDSPFFPLDLIARLADAIQGRDDIAIATSFDRDHPTFGLWPVSATADLETWIVSDPKRRVRDFLARHDVRTVKFPAVETRIGPLDPFFNVNTPTDLIEAEKWLAALEGIS</sequence>
<dbReference type="GO" id="GO:0061603">
    <property type="term" value="F:molybdenum cofactor guanylyltransferase activity"/>
    <property type="evidence" value="ECO:0007669"/>
    <property type="project" value="UniProtKB-EC"/>
</dbReference>
<dbReference type="NCBIfam" id="TIGR02665">
    <property type="entry name" value="molyb_mobA"/>
    <property type="match status" value="1"/>
</dbReference>
<evidence type="ECO:0000259" key="9">
    <source>
        <dbReference type="Pfam" id="PF12804"/>
    </source>
</evidence>
<evidence type="ECO:0000256" key="4">
    <source>
        <dbReference type="ARBA" id="ARBA00022741"/>
    </source>
</evidence>
<keyword evidence="3 8" id="KW-0479">Metal-binding</keyword>
<keyword evidence="2 8" id="KW-0808">Transferase</keyword>
<evidence type="ECO:0000256" key="6">
    <source>
        <dbReference type="ARBA" id="ARBA00023134"/>
    </source>
</evidence>
<feature type="binding site" evidence="8">
    <location>
        <position position="57"/>
    </location>
    <ligand>
        <name>GTP</name>
        <dbReference type="ChEBI" id="CHEBI:37565"/>
    </ligand>
</feature>
<dbReference type="Gene3D" id="3.90.550.10">
    <property type="entry name" value="Spore Coat Polysaccharide Biosynthesis Protein SpsA, Chain A"/>
    <property type="match status" value="1"/>
</dbReference>
<feature type="domain" description="MobA-like NTP transferase" evidence="9">
    <location>
        <begin position="13"/>
        <end position="173"/>
    </location>
</feature>
<dbReference type="GO" id="GO:0046872">
    <property type="term" value="F:metal ion binding"/>
    <property type="evidence" value="ECO:0007669"/>
    <property type="project" value="UniProtKB-KW"/>
</dbReference>
<evidence type="ECO:0000256" key="1">
    <source>
        <dbReference type="ARBA" id="ARBA00022490"/>
    </source>
</evidence>
<dbReference type="CDD" id="cd02503">
    <property type="entry name" value="MobA"/>
    <property type="match status" value="1"/>
</dbReference>
<keyword evidence="4 8" id="KW-0547">Nucleotide-binding</keyword>
<comment type="domain">
    <text evidence="8">The N-terminal domain determines nucleotide recognition and specific binding, while the C-terminal domain determines the specific binding to the target protein.</text>
</comment>
<accession>A0A1C3VMA9</accession>
<feature type="binding site" evidence="8">
    <location>
        <position position="73"/>
    </location>
    <ligand>
        <name>GTP</name>
        <dbReference type="ChEBI" id="CHEBI:37565"/>
    </ligand>
</feature>
<dbReference type="EC" id="2.7.7.77" evidence="8"/>
<dbReference type="InterPro" id="IPR013482">
    <property type="entry name" value="Molybde_CF_guanTrfase"/>
</dbReference>
<evidence type="ECO:0000256" key="5">
    <source>
        <dbReference type="ARBA" id="ARBA00022842"/>
    </source>
</evidence>
<keyword evidence="6 8" id="KW-0342">GTP-binding</keyword>
<evidence type="ECO:0000256" key="8">
    <source>
        <dbReference type="HAMAP-Rule" id="MF_00316"/>
    </source>
</evidence>
<dbReference type="AlphaFoldDB" id="A0A1C3VMA9"/>
<dbReference type="EMBL" id="FMAF01000005">
    <property type="protein sequence ID" value="SCB28838.1"/>
    <property type="molecule type" value="Genomic_DNA"/>
</dbReference>
<evidence type="ECO:0000256" key="2">
    <source>
        <dbReference type="ARBA" id="ARBA00022679"/>
    </source>
</evidence>
<keyword evidence="5 8" id="KW-0460">Magnesium</keyword>
<comment type="catalytic activity">
    <reaction evidence="8">
        <text>Mo-molybdopterin + GTP + H(+) = Mo-molybdopterin guanine dinucleotide + diphosphate</text>
        <dbReference type="Rhea" id="RHEA:34243"/>
        <dbReference type="ChEBI" id="CHEBI:15378"/>
        <dbReference type="ChEBI" id="CHEBI:33019"/>
        <dbReference type="ChEBI" id="CHEBI:37565"/>
        <dbReference type="ChEBI" id="CHEBI:71302"/>
        <dbReference type="ChEBI" id="CHEBI:71310"/>
        <dbReference type="EC" id="2.7.7.77"/>
    </reaction>
</comment>
<reference evidence="10 11" key="1">
    <citation type="submission" date="2016-08" db="EMBL/GenBank/DDBJ databases">
        <authorList>
            <person name="Seilhamer J.J."/>
        </authorList>
    </citation>
    <scope>NUCLEOTIDE SEQUENCE [LARGE SCALE GENOMIC DNA]</scope>
    <source>
        <strain evidence="10 11">P1-7</strain>
    </source>
</reference>
<protein>
    <recommendedName>
        <fullName evidence="8">Molybdenum cofactor guanylyltransferase</fullName>
        <shortName evidence="8">MoCo guanylyltransferase</shortName>
        <ecNumber evidence="8">2.7.7.77</ecNumber>
    </recommendedName>
    <alternativeName>
        <fullName evidence="8">GTP:molybdopterin guanylyltransferase</fullName>
    </alternativeName>
    <alternativeName>
        <fullName evidence="8">Mo-MPT guanylyltransferase</fullName>
    </alternativeName>
    <alternativeName>
        <fullName evidence="8">Molybdopterin guanylyltransferase</fullName>
    </alternativeName>
    <alternativeName>
        <fullName evidence="8">Molybdopterin-guanine dinucleotide synthase</fullName>
        <shortName evidence="8">MGD synthase</shortName>
    </alternativeName>
</protein>
<keyword evidence="7 8" id="KW-0501">Molybdenum cofactor biosynthesis</keyword>
<comment type="function">
    <text evidence="8">Transfers a GMP moiety from GTP to Mo-molybdopterin (Mo-MPT) cofactor (Moco or molybdenum cofactor) to form Mo-molybdopterin guanine dinucleotide (Mo-MGD) cofactor.</text>
</comment>
<feature type="binding site" evidence="8">
    <location>
        <position position="108"/>
    </location>
    <ligand>
        <name>Mg(2+)</name>
        <dbReference type="ChEBI" id="CHEBI:18420"/>
    </ligand>
</feature>
<dbReference type="Pfam" id="PF12804">
    <property type="entry name" value="NTP_transf_3"/>
    <property type="match status" value="1"/>
</dbReference>
<keyword evidence="1 8" id="KW-0963">Cytoplasm</keyword>
<dbReference type="PANTHER" id="PTHR19136:SF81">
    <property type="entry name" value="MOLYBDENUM COFACTOR GUANYLYLTRANSFERASE"/>
    <property type="match status" value="1"/>
</dbReference>
<dbReference type="SUPFAM" id="SSF53448">
    <property type="entry name" value="Nucleotide-diphospho-sugar transferases"/>
    <property type="match status" value="1"/>
</dbReference>
<dbReference type="InterPro" id="IPR025877">
    <property type="entry name" value="MobA-like_NTP_Trfase"/>
</dbReference>
<dbReference type="InterPro" id="IPR029044">
    <property type="entry name" value="Nucleotide-diphossugar_trans"/>
</dbReference>
<dbReference type="HAMAP" id="MF_00316">
    <property type="entry name" value="MobA"/>
    <property type="match status" value="1"/>
</dbReference>
<proteinExistence type="inferred from homology"/>
<evidence type="ECO:0000256" key="7">
    <source>
        <dbReference type="ARBA" id="ARBA00023150"/>
    </source>
</evidence>
<dbReference type="OrthoDB" id="9788394at2"/>
<feature type="binding site" evidence="8">
    <location>
        <position position="108"/>
    </location>
    <ligand>
        <name>GTP</name>
        <dbReference type="ChEBI" id="CHEBI:37565"/>
    </ligand>
</feature>
<organism evidence="10 11">
    <name type="scientific">Rhizobium lusitanum</name>
    <dbReference type="NCBI Taxonomy" id="293958"/>
    <lineage>
        <taxon>Bacteria</taxon>
        <taxon>Pseudomonadati</taxon>
        <taxon>Pseudomonadota</taxon>
        <taxon>Alphaproteobacteria</taxon>
        <taxon>Hyphomicrobiales</taxon>
        <taxon>Rhizobiaceae</taxon>
        <taxon>Rhizobium/Agrobacterium group</taxon>
        <taxon>Rhizobium</taxon>
    </lineage>
</organism>
<name>A0A1C3VMA9_9HYPH</name>
<dbReference type="GO" id="GO:1902758">
    <property type="term" value="P:bis(molybdopterin guanine dinucleotide)molybdenum biosynthetic process"/>
    <property type="evidence" value="ECO:0007669"/>
    <property type="project" value="TreeGrafter"/>
</dbReference>
<evidence type="ECO:0000313" key="11">
    <source>
        <dbReference type="Proteomes" id="UP000199205"/>
    </source>
</evidence>
<evidence type="ECO:0000256" key="3">
    <source>
        <dbReference type="ARBA" id="ARBA00022723"/>
    </source>
</evidence>
<feature type="binding site" evidence="8">
    <location>
        <position position="28"/>
    </location>
    <ligand>
        <name>GTP</name>
        <dbReference type="ChEBI" id="CHEBI:37565"/>
    </ligand>
</feature>
<comment type="cofactor">
    <cofactor evidence="8">
        <name>Mg(2+)</name>
        <dbReference type="ChEBI" id="CHEBI:18420"/>
    </cofactor>
</comment>
<dbReference type="GO" id="GO:0005737">
    <property type="term" value="C:cytoplasm"/>
    <property type="evidence" value="ECO:0007669"/>
    <property type="project" value="UniProtKB-SubCell"/>
</dbReference>
<dbReference type="Proteomes" id="UP000199205">
    <property type="component" value="Unassembled WGS sequence"/>
</dbReference>
<dbReference type="PANTHER" id="PTHR19136">
    <property type="entry name" value="MOLYBDENUM COFACTOR GUANYLYLTRANSFERASE"/>
    <property type="match status" value="1"/>
</dbReference>
<evidence type="ECO:0000313" key="10">
    <source>
        <dbReference type="EMBL" id="SCB28838.1"/>
    </source>
</evidence>
<comment type="similarity">
    <text evidence="8">Belongs to the MobA family.</text>
</comment>
<feature type="binding site" evidence="8">
    <location>
        <begin position="16"/>
        <end position="18"/>
    </location>
    <ligand>
        <name>GTP</name>
        <dbReference type="ChEBI" id="CHEBI:37565"/>
    </ligand>
</feature>
<dbReference type="GO" id="GO:0005525">
    <property type="term" value="F:GTP binding"/>
    <property type="evidence" value="ECO:0007669"/>
    <property type="project" value="UniProtKB-UniRule"/>
</dbReference>